<dbReference type="Proteomes" id="UP000237819">
    <property type="component" value="Unassembled WGS sequence"/>
</dbReference>
<dbReference type="PANTHER" id="PTHR43300:SF11">
    <property type="entry name" value="ACETYLTRANSFERASE RV3034C-RELATED"/>
    <property type="match status" value="1"/>
</dbReference>
<proteinExistence type="inferred from homology"/>
<name>A0A2S8GHU5_9BACT</name>
<reference evidence="2 3" key="1">
    <citation type="submission" date="2018-02" db="EMBL/GenBank/DDBJ databases">
        <title>Comparative genomes isolates from brazilian mangrove.</title>
        <authorList>
            <person name="Araujo J.E."/>
            <person name="Taketani R.G."/>
            <person name="Silva M.C.P."/>
            <person name="Loureco M.V."/>
            <person name="Andreote F.D."/>
        </authorList>
    </citation>
    <scope>NUCLEOTIDE SEQUENCE [LARGE SCALE GENOMIC DNA]</scope>
    <source>
        <strain evidence="2 3">Nap-Phe MGV</strain>
    </source>
</reference>
<dbReference type="InterPro" id="IPR001451">
    <property type="entry name" value="Hexapep"/>
</dbReference>
<gene>
    <name evidence="2" type="ORF">C5Y93_22200</name>
</gene>
<dbReference type="AlphaFoldDB" id="A0A2S8GHU5"/>
<dbReference type="OrthoDB" id="285017at2"/>
<comment type="caution">
    <text evidence="2">The sequence shown here is derived from an EMBL/GenBank/DDBJ whole genome shotgun (WGS) entry which is preliminary data.</text>
</comment>
<evidence type="ECO:0000313" key="3">
    <source>
        <dbReference type="Proteomes" id="UP000237819"/>
    </source>
</evidence>
<dbReference type="InterPro" id="IPR050179">
    <property type="entry name" value="Trans_hexapeptide_repeat"/>
</dbReference>
<organism evidence="2 3">
    <name type="scientific">Blastopirellula marina</name>
    <dbReference type="NCBI Taxonomy" id="124"/>
    <lineage>
        <taxon>Bacteria</taxon>
        <taxon>Pseudomonadati</taxon>
        <taxon>Planctomycetota</taxon>
        <taxon>Planctomycetia</taxon>
        <taxon>Pirellulales</taxon>
        <taxon>Pirellulaceae</taxon>
        <taxon>Blastopirellula</taxon>
    </lineage>
</organism>
<dbReference type="Gene3D" id="2.160.10.10">
    <property type="entry name" value="Hexapeptide repeat proteins"/>
    <property type="match status" value="1"/>
</dbReference>
<evidence type="ECO:0000313" key="2">
    <source>
        <dbReference type="EMBL" id="PQO43900.1"/>
    </source>
</evidence>
<comment type="similarity">
    <text evidence="1">Belongs to the transferase hexapeptide repeat family.</text>
</comment>
<dbReference type="EMBL" id="PUHZ01000022">
    <property type="protein sequence ID" value="PQO43900.1"/>
    <property type="molecule type" value="Genomic_DNA"/>
</dbReference>
<sequence>MNFTIPTSDAIQALASSTARRSVFAPVFRFLYRLLNAQKRWRIGRILIAVIVRLEGGQQFSSTGRELLEKYHEIKIGNYSYGPCFSPGWFPPRVEIGNYTSIAAGVRVVNENHPLSHFSTHPQFYVFHEERPWLVIGDDVWIGFNAIILPGCHSIGTGAVIGAGAVVTKDVPPYAIVGGNPARVLRYRFSEDMAEELLASKWWQKEARPIADAMTDITAAKVET</sequence>
<dbReference type="Pfam" id="PF00132">
    <property type="entry name" value="Hexapep"/>
    <property type="match status" value="1"/>
</dbReference>
<dbReference type="RefSeq" id="WP_105337656.1">
    <property type="nucleotide sequence ID" value="NZ_PUHZ01000022.1"/>
</dbReference>
<dbReference type="PANTHER" id="PTHR43300">
    <property type="entry name" value="ACETYLTRANSFERASE"/>
    <property type="match status" value="1"/>
</dbReference>
<protein>
    <recommendedName>
        <fullName evidence="4">Acetyltransferase</fullName>
    </recommendedName>
</protein>
<evidence type="ECO:0008006" key="4">
    <source>
        <dbReference type="Google" id="ProtNLM"/>
    </source>
</evidence>
<dbReference type="InterPro" id="IPR011004">
    <property type="entry name" value="Trimer_LpxA-like_sf"/>
</dbReference>
<dbReference type="SUPFAM" id="SSF51161">
    <property type="entry name" value="Trimeric LpxA-like enzymes"/>
    <property type="match status" value="1"/>
</dbReference>
<dbReference type="CDD" id="cd03349">
    <property type="entry name" value="LbH_XAT"/>
    <property type="match status" value="1"/>
</dbReference>
<accession>A0A2S8GHU5</accession>
<evidence type="ECO:0000256" key="1">
    <source>
        <dbReference type="ARBA" id="ARBA00007274"/>
    </source>
</evidence>